<dbReference type="PANTHER" id="PTHR37017">
    <property type="entry name" value="AB HYDROLASE-1 DOMAIN-CONTAINING PROTEIN-RELATED"/>
    <property type="match status" value="1"/>
</dbReference>
<dbReference type="SUPFAM" id="SSF53474">
    <property type="entry name" value="alpha/beta-Hydrolases"/>
    <property type="match status" value="1"/>
</dbReference>
<dbReference type="OrthoDB" id="3827413at2"/>
<evidence type="ECO:0000259" key="1">
    <source>
        <dbReference type="Pfam" id="PF12697"/>
    </source>
</evidence>
<dbReference type="InterPro" id="IPR000073">
    <property type="entry name" value="AB_hydrolase_1"/>
</dbReference>
<dbReference type="InterPro" id="IPR052897">
    <property type="entry name" value="Sec-Metab_Biosynth_Hydrolase"/>
</dbReference>
<dbReference type="PANTHER" id="PTHR37017:SF11">
    <property type="entry name" value="ESTERASE_LIPASE_THIOESTERASE DOMAIN-CONTAINING PROTEIN"/>
    <property type="match status" value="1"/>
</dbReference>
<dbReference type="AlphaFoldDB" id="A0A1H2A5E4"/>
<reference evidence="2 3" key="1">
    <citation type="submission" date="2016-10" db="EMBL/GenBank/DDBJ databases">
        <authorList>
            <person name="de Groot N.N."/>
        </authorList>
    </citation>
    <scope>NUCLEOTIDE SEQUENCE [LARGE SCALE GENOMIC DNA]</scope>
    <source>
        <strain evidence="2 3">DSM 21800</strain>
    </source>
</reference>
<keyword evidence="3" id="KW-1185">Reference proteome</keyword>
<dbReference type="Gene3D" id="3.40.50.1820">
    <property type="entry name" value="alpha/beta hydrolase"/>
    <property type="match status" value="1"/>
</dbReference>
<dbReference type="Proteomes" id="UP000199103">
    <property type="component" value="Chromosome I"/>
</dbReference>
<gene>
    <name evidence="2" type="ORF">SAMN04489812_5670</name>
</gene>
<feature type="domain" description="AB hydrolase-1" evidence="1">
    <location>
        <begin position="12"/>
        <end position="280"/>
    </location>
</feature>
<keyword evidence="2" id="KW-0378">Hydrolase</keyword>
<dbReference type="STRING" id="630515.SAMN04489812_5670"/>
<protein>
    <submittedName>
        <fullName evidence="2">Alpha/beta hydrolase family protein</fullName>
    </submittedName>
</protein>
<accession>A0A1H2A5E4</accession>
<proteinExistence type="predicted"/>
<dbReference type="GO" id="GO:0016787">
    <property type="term" value="F:hydrolase activity"/>
    <property type="evidence" value="ECO:0007669"/>
    <property type="project" value="UniProtKB-KW"/>
</dbReference>
<organism evidence="2 3">
    <name type="scientific">Microlunatus soli</name>
    <dbReference type="NCBI Taxonomy" id="630515"/>
    <lineage>
        <taxon>Bacteria</taxon>
        <taxon>Bacillati</taxon>
        <taxon>Actinomycetota</taxon>
        <taxon>Actinomycetes</taxon>
        <taxon>Propionibacteriales</taxon>
        <taxon>Propionibacteriaceae</taxon>
        <taxon>Microlunatus</taxon>
    </lineage>
</organism>
<dbReference type="InterPro" id="IPR029058">
    <property type="entry name" value="AB_hydrolase_fold"/>
</dbReference>
<dbReference type="RefSeq" id="WP_091533308.1">
    <property type="nucleotide sequence ID" value="NZ_LT629772.1"/>
</dbReference>
<sequence>MATDTSSSRPTIIFVHGTNSSALLGAGLITELTLRGHRAVAIDLPGHGAEVVYPKAYRSPQDLEALATEPSAVAGITVDDYVARTIGVVRRAAAMGPVILVGASQGGVTLSRVGNAVPELIDRIVYTAAYCCVDLRSLTDYLGTEENSDSLLSKITDAAVGDPRQLGVARINWLTSDPTLFAGIKDCLAATFTDAEARRLVTLLEPDEPASIPLSDARGRADTWGRIPRSYVRFNLDRLIPPALQDRFIREADALTPDNPTDVHTVDLPHVGPFEHPDLVDILEHLAERTAAPTGC</sequence>
<dbReference type="Pfam" id="PF12697">
    <property type="entry name" value="Abhydrolase_6"/>
    <property type="match status" value="1"/>
</dbReference>
<dbReference type="EMBL" id="LT629772">
    <property type="protein sequence ID" value="SDT41012.1"/>
    <property type="molecule type" value="Genomic_DNA"/>
</dbReference>
<name>A0A1H2A5E4_9ACTN</name>
<evidence type="ECO:0000313" key="3">
    <source>
        <dbReference type="Proteomes" id="UP000199103"/>
    </source>
</evidence>
<evidence type="ECO:0000313" key="2">
    <source>
        <dbReference type="EMBL" id="SDT41012.1"/>
    </source>
</evidence>